<feature type="domain" description="CobQ/CobB/MinD/ParA nucleotide binding" evidence="8">
    <location>
        <begin position="6"/>
        <end position="192"/>
    </location>
</feature>
<evidence type="ECO:0000256" key="5">
    <source>
        <dbReference type="ARBA" id="ARBA00022842"/>
    </source>
</evidence>
<name>A0ABY4CIE7_9BACL</name>
<dbReference type="Gene3D" id="3.40.50.880">
    <property type="match status" value="1"/>
</dbReference>
<evidence type="ECO:0000256" key="6">
    <source>
        <dbReference type="ARBA" id="ARBA00022962"/>
    </source>
</evidence>
<dbReference type="InterPro" id="IPR027417">
    <property type="entry name" value="P-loop_NTPase"/>
</dbReference>
<evidence type="ECO:0000313" key="11">
    <source>
        <dbReference type="Proteomes" id="UP000830167"/>
    </source>
</evidence>
<feature type="site" description="Increases nucleophilicity of active site Cys" evidence="7">
    <location>
        <position position="438"/>
    </location>
</feature>
<dbReference type="Pfam" id="PF01656">
    <property type="entry name" value="CbiA"/>
    <property type="match status" value="1"/>
</dbReference>
<evidence type="ECO:0000313" key="10">
    <source>
        <dbReference type="EMBL" id="UOF89794.1"/>
    </source>
</evidence>
<dbReference type="HAMAP" id="MF_00027">
    <property type="entry name" value="CobB_CbiA"/>
    <property type="match status" value="1"/>
</dbReference>
<evidence type="ECO:0000259" key="9">
    <source>
        <dbReference type="Pfam" id="PF07685"/>
    </source>
</evidence>
<keyword evidence="7" id="KW-0169">Cobalamin biosynthesis</keyword>
<dbReference type="SUPFAM" id="SSF52540">
    <property type="entry name" value="P-loop containing nucleoside triphosphate hydrolases"/>
    <property type="match status" value="1"/>
</dbReference>
<reference evidence="10" key="1">
    <citation type="submission" date="2021-12" db="EMBL/GenBank/DDBJ databases">
        <title>Alicyclobacillaceae gen. nov., sp. nov., isolated from chalcocite enrichment system.</title>
        <authorList>
            <person name="Jiang Z."/>
        </authorList>
    </citation>
    <scope>NUCLEOTIDE SEQUENCE</scope>
    <source>
        <strain evidence="10">MYW30-H2</strain>
    </source>
</reference>
<dbReference type="CDD" id="cd05388">
    <property type="entry name" value="CobB_N"/>
    <property type="match status" value="1"/>
</dbReference>
<keyword evidence="5 7" id="KW-0460">Magnesium</keyword>
<comment type="cofactor">
    <cofactor evidence="1 7">
        <name>Mg(2+)</name>
        <dbReference type="ChEBI" id="CHEBI:18420"/>
    </cofactor>
</comment>
<gene>
    <name evidence="7" type="primary">cbiA</name>
    <name evidence="10" type="ORF">LSG31_18245</name>
</gene>
<comment type="catalytic activity">
    <reaction evidence="7">
        <text>cob(II)yrinate + 2 L-glutamine + 2 ATP + 2 H2O = cob(II)yrinate a,c diamide + 2 L-glutamate + 2 ADP + 2 phosphate + 2 H(+)</text>
        <dbReference type="Rhea" id="RHEA:26289"/>
        <dbReference type="ChEBI" id="CHEBI:15377"/>
        <dbReference type="ChEBI" id="CHEBI:15378"/>
        <dbReference type="ChEBI" id="CHEBI:29985"/>
        <dbReference type="ChEBI" id="CHEBI:30616"/>
        <dbReference type="ChEBI" id="CHEBI:43474"/>
        <dbReference type="ChEBI" id="CHEBI:58359"/>
        <dbReference type="ChEBI" id="CHEBI:58537"/>
        <dbReference type="ChEBI" id="CHEBI:58894"/>
        <dbReference type="ChEBI" id="CHEBI:456216"/>
        <dbReference type="EC" id="6.3.5.11"/>
    </reaction>
</comment>
<comment type="similarity">
    <text evidence="7">Belongs to the CobB/CbiA family.</text>
</comment>
<comment type="pathway">
    <text evidence="7">Cofactor biosynthesis; adenosylcobalamin biosynthesis; cob(II)yrinate a,c-diamide from sirohydrochlorin (anaerobic route): step 10/10.</text>
</comment>
<comment type="domain">
    <text evidence="7">Comprises of two domains. The C-terminal domain contains the binding site for glutamine and catalyzes the hydrolysis of this substrate to glutamate and ammonia. The N-terminal domain is anticipated to bind ATP and cobyrinate and catalyzes the ultimate synthesis of the diamide product. The ammonia produced via the glutaminase domain is probably translocated to the adjacent domain via a molecular tunnel, where it reacts with an activated intermediate.</text>
</comment>
<accession>A0ABY4CIE7</accession>
<sequence>MKRPRIVIAGTNSGAGKTTFTIGLMAALQKTGRVVQGYKAGPDYIDPSYHTAVTGRPSRNLDSWMLSHDVVREIFARSSQDADISVIEGVMGLYDGKDPLSNTGSTAELSVLLQAPVLLVVNVASQARSAAATVLGFQKLDPHVPIAGVLVNRVGSVGHYQIVKAAIEKECGVPVLGYLPKRMDIDIPERHLGLIPSIERGELHPLFDALAAAVAETVDLVKLYEIACQAPPMLAPSARIFVQKPHPAPVRIAVAKDRAFNFYYPENLELLELYGAQLLYFRPLEDESIPEDADGFYIGGGFPEEYAAQLSANTTMLHAIRKRIGEGLPTFAECGGYMFLTNAIVDRAGREHPMVGVIPAVVKMQERLAALGYREVRGMRNSLLLAEGERIRGHEFHYSTIEFPGGIDNACLPYEVSGLRGSKQEGYSKGNLLAGYTHMHFASNPGAVARFIQVCETYRTTR</sequence>
<protein>
    <recommendedName>
        <fullName evidence="7">Cobyrinate a,c-diamide synthase</fullName>
        <ecNumber evidence="7">6.3.5.11</ecNumber>
    </recommendedName>
    <alternativeName>
        <fullName evidence="7">Cobyrinic acid a,c-diamide synthetase</fullName>
    </alternativeName>
</protein>
<dbReference type="Pfam" id="PF07685">
    <property type="entry name" value="GATase_3"/>
    <property type="match status" value="1"/>
</dbReference>
<feature type="domain" description="CobB/CobQ-like glutamine amidotransferase" evidence="9">
    <location>
        <begin position="251"/>
        <end position="444"/>
    </location>
</feature>
<comment type="miscellaneous">
    <text evidence="7">The a and c carboxylates of cobyrinate are activated for nucleophilic attack via formation of a phosphorylated intermediate by ATP. CbiA catalyzes first the amidation of the c-carboxylate, and then that of the a-carboxylate.</text>
</comment>
<dbReference type="InterPro" id="IPR029062">
    <property type="entry name" value="Class_I_gatase-like"/>
</dbReference>
<dbReference type="PROSITE" id="PS51274">
    <property type="entry name" value="GATASE_COBBQ"/>
    <property type="match status" value="1"/>
</dbReference>
<dbReference type="InterPro" id="IPR004484">
    <property type="entry name" value="CbiA/CobB_synth"/>
</dbReference>
<dbReference type="SUPFAM" id="SSF52317">
    <property type="entry name" value="Class I glutamine amidotransferase-like"/>
    <property type="match status" value="1"/>
</dbReference>
<dbReference type="NCBIfam" id="NF002204">
    <property type="entry name" value="PRK01077.1"/>
    <property type="match status" value="1"/>
</dbReference>
<evidence type="ECO:0000256" key="7">
    <source>
        <dbReference type="HAMAP-Rule" id="MF_00027"/>
    </source>
</evidence>
<keyword evidence="6 7" id="KW-0315">Glutamine amidotransferase</keyword>
<evidence type="ECO:0000256" key="1">
    <source>
        <dbReference type="ARBA" id="ARBA00001946"/>
    </source>
</evidence>
<keyword evidence="2 7" id="KW-0436">Ligase</keyword>
<comment type="function">
    <text evidence="7">Catalyzes the ATP-dependent amidation of the two carboxylate groups at positions a and c of cobyrinate, using either L-glutamine or ammonia as the nitrogen source.</text>
</comment>
<dbReference type="NCBIfam" id="TIGR00379">
    <property type="entry name" value="cobB"/>
    <property type="match status" value="1"/>
</dbReference>
<dbReference type="InterPro" id="IPR002586">
    <property type="entry name" value="CobQ/CobB/MinD/ParA_Nub-bd_dom"/>
</dbReference>
<evidence type="ECO:0000256" key="4">
    <source>
        <dbReference type="ARBA" id="ARBA00022840"/>
    </source>
</evidence>
<evidence type="ECO:0000256" key="2">
    <source>
        <dbReference type="ARBA" id="ARBA00022598"/>
    </source>
</evidence>
<dbReference type="Proteomes" id="UP000830167">
    <property type="component" value="Chromosome"/>
</dbReference>
<dbReference type="InterPro" id="IPR011698">
    <property type="entry name" value="GATase_3"/>
</dbReference>
<feature type="active site" description="Nucleophile" evidence="7">
    <location>
        <position position="334"/>
    </location>
</feature>
<dbReference type="EC" id="6.3.5.11" evidence="7"/>
<dbReference type="CDD" id="cd03130">
    <property type="entry name" value="GATase1_CobB"/>
    <property type="match status" value="1"/>
</dbReference>
<keyword evidence="3 7" id="KW-0547">Nucleotide-binding</keyword>
<dbReference type="EMBL" id="CP089291">
    <property type="protein sequence ID" value="UOF89794.1"/>
    <property type="molecule type" value="Genomic_DNA"/>
</dbReference>
<evidence type="ECO:0000259" key="8">
    <source>
        <dbReference type="Pfam" id="PF01656"/>
    </source>
</evidence>
<keyword evidence="4 7" id="KW-0067">ATP-binding</keyword>
<dbReference type="RefSeq" id="WP_347436485.1">
    <property type="nucleotide sequence ID" value="NZ_CP089291.1"/>
</dbReference>
<evidence type="ECO:0000256" key="3">
    <source>
        <dbReference type="ARBA" id="ARBA00022741"/>
    </source>
</evidence>
<dbReference type="PANTHER" id="PTHR43873">
    <property type="entry name" value="COBYRINATE A,C-DIAMIDE SYNTHASE"/>
    <property type="match status" value="1"/>
</dbReference>
<proteinExistence type="inferred from homology"/>
<dbReference type="PANTHER" id="PTHR43873:SF1">
    <property type="entry name" value="COBYRINATE A,C-DIAMIDE SYNTHASE"/>
    <property type="match status" value="1"/>
</dbReference>
<dbReference type="Gene3D" id="3.40.50.300">
    <property type="entry name" value="P-loop containing nucleotide triphosphate hydrolases"/>
    <property type="match status" value="2"/>
</dbReference>
<organism evidence="10 11">
    <name type="scientific">Fodinisporobacter ferrooxydans</name>
    <dbReference type="NCBI Taxonomy" id="2901836"/>
    <lineage>
        <taxon>Bacteria</taxon>
        <taxon>Bacillati</taxon>
        <taxon>Bacillota</taxon>
        <taxon>Bacilli</taxon>
        <taxon>Bacillales</taxon>
        <taxon>Alicyclobacillaceae</taxon>
        <taxon>Fodinisporobacter</taxon>
    </lineage>
</organism>
<keyword evidence="11" id="KW-1185">Reference proteome</keyword>